<dbReference type="IntAct" id="A0A1D6P0Z7">
    <property type="interactions" value="3"/>
</dbReference>
<dbReference type="EMBL" id="CM000785">
    <property type="protein sequence ID" value="AQL03756.1"/>
    <property type="molecule type" value="Genomic_DNA"/>
</dbReference>
<dbReference type="Pfam" id="PF00657">
    <property type="entry name" value="Lipase_GDSL"/>
    <property type="match status" value="1"/>
</dbReference>
<dbReference type="OrthoDB" id="1600564at2759"/>
<dbReference type="ExpressionAtlas" id="A0A1D6P0Z7">
    <property type="expression patterns" value="baseline and differential"/>
</dbReference>
<comment type="similarity">
    <text evidence="1">Belongs to the 'GDSL' lipolytic enzyme family.</text>
</comment>
<evidence type="ECO:0000256" key="4">
    <source>
        <dbReference type="ARBA" id="ARBA00023180"/>
    </source>
</evidence>
<keyword evidence="4" id="KW-0325">Glycoprotein</keyword>
<dbReference type="InterPro" id="IPR001087">
    <property type="entry name" value="GDSL"/>
</dbReference>
<dbReference type="InterPro" id="IPR036514">
    <property type="entry name" value="SGNH_hydro_sf"/>
</dbReference>
<evidence type="ECO:0000313" key="5">
    <source>
        <dbReference type="EMBL" id="AQL03756.1"/>
    </source>
</evidence>
<sequence length="421" mass="45586">MRVGPRRHSCLPPTPAAAMAVAHAPPRRGVLPLLLVAALVAALPATCAAARSKKSYTAIFSFGDSLSDAGNLIVNGTPKALTTARPPYGMTFFRKPTGRCSNGRLVVDFLAEHFGLPLPPPSQAKGKDFKKGANFAITGATALEYSFFKAHGIDQRIWNTGSINTQIGWLQDMKPSLCKSEQGPAPISPALNVLENFAVDHRMLVADCKDYFSKSLFVVGEFGGNDYNAPLFSGVPFSDVKTYVPLVAKAIANGVEKLIELGATDLLVPGVLPIGCFPLYLTLYNTSSKADYNARTGCLRRYNRLAFHHNRELKQQLDELQKKYPKTKIMYGDYFKAALQFVVNPGKFGFSTALQACCGAGGQGNYNFNLKKKCGEQGASVCSNPSSYVSWDGIHMTEAAYRKVANGWLNGPYAQPPILKS</sequence>
<evidence type="ECO:0000256" key="1">
    <source>
        <dbReference type="ARBA" id="ARBA00008668"/>
    </source>
</evidence>
<accession>A0A3L6DD40</accession>
<reference evidence="5" key="1">
    <citation type="submission" date="2015-12" db="EMBL/GenBank/DDBJ databases">
        <title>Update maize B73 reference genome by single molecule sequencing technologies.</title>
        <authorList>
            <consortium name="Maize Genome Sequencing Project"/>
            <person name="Ware D."/>
        </authorList>
    </citation>
    <scope>NUCLEOTIDE SEQUENCE</scope>
    <source>
        <tissue evidence="5">Seedling</tissue>
    </source>
</reference>
<keyword evidence="3" id="KW-0378">Hydrolase</keyword>
<dbReference type="SUPFAM" id="SSF52266">
    <property type="entry name" value="SGNH hydrolase"/>
    <property type="match status" value="1"/>
</dbReference>
<gene>
    <name evidence="5" type="ORF">ZEAMMB73_Zm00001d046136</name>
</gene>
<dbReference type="eggNOG" id="ENOG502RKDV">
    <property type="taxonomic scope" value="Eukaryota"/>
</dbReference>
<evidence type="ECO:0000256" key="2">
    <source>
        <dbReference type="ARBA" id="ARBA00022729"/>
    </source>
</evidence>
<dbReference type="OMA" id="VTKIMYG"/>
<dbReference type="PaxDb" id="4577-GRMZM2G469898_P01"/>
<dbReference type="InterPro" id="IPR035669">
    <property type="entry name" value="SGNH_plant_lipase-like"/>
</dbReference>
<proteinExistence type="inferred from homology"/>
<accession>A0A1D6P0Z7</accession>
<dbReference type="Gene3D" id="3.40.50.1110">
    <property type="entry name" value="SGNH hydrolase"/>
    <property type="match status" value="1"/>
</dbReference>
<protein>
    <submittedName>
        <fullName evidence="5">GDSL esterase/lipase</fullName>
    </submittedName>
</protein>
<dbReference type="PANTHER" id="PTHR22835:SF659">
    <property type="entry name" value="GDSL LIPASE_ACYLHYDROLASE, PUTATIVE (AFU_ORTHOLOGUE AFUA_2G00510)-RELATED"/>
    <property type="match status" value="1"/>
</dbReference>
<dbReference type="GO" id="GO:0016788">
    <property type="term" value="F:hydrolase activity, acting on ester bonds"/>
    <property type="evidence" value="ECO:0007669"/>
    <property type="project" value="InterPro"/>
</dbReference>
<dbReference type="CDD" id="cd01837">
    <property type="entry name" value="SGNH_plant_lipase_like"/>
    <property type="match status" value="1"/>
</dbReference>
<keyword evidence="2" id="KW-0732">Signal</keyword>
<dbReference type="STRING" id="4577.A0A1D6P0Z7"/>
<name>A0A1D6P0Z7_MAIZE</name>
<dbReference type="FunCoup" id="A0A1D6P0Z7">
    <property type="interactions" value="82"/>
</dbReference>
<dbReference type="AlphaFoldDB" id="A0A1D6P0Z7"/>
<evidence type="ECO:0000256" key="3">
    <source>
        <dbReference type="ARBA" id="ARBA00022801"/>
    </source>
</evidence>
<dbReference type="InParanoid" id="A0A1D6P0Z7"/>
<organism evidence="5">
    <name type="scientific">Zea mays</name>
    <name type="common">Maize</name>
    <dbReference type="NCBI Taxonomy" id="4577"/>
    <lineage>
        <taxon>Eukaryota</taxon>
        <taxon>Viridiplantae</taxon>
        <taxon>Streptophyta</taxon>
        <taxon>Embryophyta</taxon>
        <taxon>Tracheophyta</taxon>
        <taxon>Spermatophyta</taxon>
        <taxon>Magnoliopsida</taxon>
        <taxon>Liliopsida</taxon>
        <taxon>Poales</taxon>
        <taxon>Poaceae</taxon>
        <taxon>PACMAD clade</taxon>
        <taxon>Panicoideae</taxon>
        <taxon>Andropogonodae</taxon>
        <taxon>Andropogoneae</taxon>
        <taxon>Tripsacinae</taxon>
        <taxon>Zea</taxon>
    </lineage>
</organism>
<dbReference type="PANTHER" id="PTHR22835">
    <property type="entry name" value="ZINC FINGER FYVE DOMAIN CONTAINING PROTEIN"/>
    <property type="match status" value="1"/>
</dbReference>